<keyword evidence="3" id="KW-1185">Reference proteome</keyword>
<dbReference type="InterPro" id="IPR036298">
    <property type="entry name" value="Chalcone_isomerase_sf"/>
</dbReference>
<name>A0A6S6Y0T3_9PROT</name>
<sequence length="194" mass="20986">MTRIKKFLRQASLLLPLLGMTPSSLQAVEVAGVKVEDRLTAQGATLQLNGAGLRTKMFFKVYVAALYVTKPSTSSRQLLEAPEPSRMVLQMLRDVDADTLFNSLRDGLRANVPEAELVTLQAGVDQLGALMATIGQARSGDTIVLDLDMEKVVVSHNGEVRGQVAAPRLGRALLSIWLGEHPVDDSLKKALLRG</sequence>
<dbReference type="InterPro" id="IPR016087">
    <property type="entry name" value="Chalcone_isomerase"/>
</dbReference>
<dbReference type="AlphaFoldDB" id="A0A6S6Y0T3"/>
<dbReference type="Gene3D" id="3.50.70.10">
    <property type="match status" value="1"/>
</dbReference>
<dbReference type="PANTHER" id="PTHR47698">
    <property type="entry name" value="FATTY-ACID-BINDING PROTEIN 3, CHLOROPLASTIC"/>
    <property type="match status" value="1"/>
</dbReference>
<evidence type="ECO:0000313" key="2">
    <source>
        <dbReference type="EMBL" id="CAB1370913.1"/>
    </source>
</evidence>
<dbReference type="InterPro" id="IPR016088">
    <property type="entry name" value="Chalcone_isomerase_3-sand"/>
</dbReference>
<reference evidence="2 3" key="1">
    <citation type="submission" date="2020-03" db="EMBL/GenBank/DDBJ databases">
        <authorList>
            <consortium name="Genoscope - CEA"/>
            <person name="William W."/>
        </authorList>
    </citation>
    <scope>NUCLEOTIDE SEQUENCE [LARGE SCALE GENOMIC DNA]</scope>
    <source>
        <strain evidence="3">DSM 16959</strain>
    </source>
</reference>
<dbReference type="KEGG" id="doe:DENOEST_3759"/>
<organism evidence="2 3">
    <name type="scientific">Denitratisoma oestradiolicum</name>
    <dbReference type="NCBI Taxonomy" id="311182"/>
    <lineage>
        <taxon>Bacteria</taxon>
        <taxon>Pseudomonadati</taxon>
        <taxon>Pseudomonadota</taxon>
        <taxon>Betaproteobacteria</taxon>
        <taxon>Nitrosomonadales</taxon>
        <taxon>Sterolibacteriaceae</taxon>
        <taxon>Denitratisoma</taxon>
    </lineage>
</organism>
<dbReference type="Proteomes" id="UP000515733">
    <property type="component" value="Chromosome"/>
</dbReference>
<protein>
    <recommendedName>
        <fullName evidence="1">Chalcone isomerase domain-containing protein</fullName>
    </recommendedName>
</protein>
<dbReference type="Pfam" id="PF16036">
    <property type="entry name" value="Chalcone_3"/>
    <property type="match status" value="1"/>
</dbReference>
<dbReference type="SUPFAM" id="SSF54626">
    <property type="entry name" value="Chalcone isomerase"/>
    <property type="match status" value="1"/>
</dbReference>
<dbReference type="EMBL" id="LR778301">
    <property type="protein sequence ID" value="CAB1370913.1"/>
    <property type="molecule type" value="Genomic_DNA"/>
</dbReference>
<dbReference type="GO" id="GO:0016872">
    <property type="term" value="F:intramolecular lyase activity"/>
    <property type="evidence" value="ECO:0007669"/>
    <property type="project" value="InterPro"/>
</dbReference>
<feature type="domain" description="Chalcone isomerase" evidence="1">
    <location>
        <begin position="27"/>
        <end position="192"/>
    </location>
</feature>
<accession>A0A6S6Y0T3</accession>
<dbReference type="PANTHER" id="PTHR47698:SF2">
    <property type="entry name" value="FATTY-ACID-BINDING PROTEIN 3, CHLOROPLASTIC"/>
    <property type="match status" value="1"/>
</dbReference>
<gene>
    <name evidence="2" type="ORF">DENOEST_3759</name>
</gene>
<dbReference type="OrthoDB" id="9795336at2"/>
<evidence type="ECO:0000313" key="3">
    <source>
        <dbReference type="Proteomes" id="UP000515733"/>
    </source>
</evidence>
<evidence type="ECO:0000259" key="1">
    <source>
        <dbReference type="Pfam" id="PF16036"/>
    </source>
</evidence>
<dbReference type="RefSeq" id="WP_145770445.1">
    <property type="nucleotide sequence ID" value="NZ_LR778301.1"/>
</dbReference>
<proteinExistence type="predicted"/>